<evidence type="ECO:0000256" key="1">
    <source>
        <dbReference type="ARBA" id="ARBA00002197"/>
    </source>
</evidence>
<dbReference type="UniPathway" id="UPA00061">
    <property type="reaction ID" value="UER00516"/>
</dbReference>
<comment type="catalytic activity">
    <reaction evidence="10 11">
        <text>5,6-dimethylbenzimidazole + nicotinate beta-D-ribonucleotide = alpha-ribazole 5'-phosphate + nicotinate + H(+)</text>
        <dbReference type="Rhea" id="RHEA:11196"/>
        <dbReference type="ChEBI" id="CHEBI:15378"/>
        <dbReference type="ChEBI" id="CHEBI:15890"/>
        <dbReference type="ChEBI" id="CHEBI:32544"/>
        <dbReference type="ChEBI" id="CHEBI:57502"/>
        <dbReference type="ChEBI" id="CHEBI:57918"/>
        <dbReference type="EC" id="2.4.2.21"/>
    </reaction>
</comment>
<dbReference type="EC" id="2.4.2.21" evidence="4 11"/>
<dbReference type="PANTHER" id="PTHR43463:SF1">
    <property type="entry name" value="NICOTINATE-NUCLEOTIDE--DIMETHYLBENZIMIDAZOLE PHOSPHORIBOSYLTRANSFERASE"/>
    <property type="match status" value="1"/>
</dbReference>
<dbReference type="NCBIfam" id="NF000996">
    <property type="entry name" value="PRK00105.1"/>
    <property type="match status" value="1"/>
</dbReference>
<organism evidence="12 13">
    <name type="scientific">Cohnella thailandensis</name>
    <dbReference type="NCBI Taxonomy" id="557557"/>
    <lineage>
        <taxon>Bacteria</taxon>
        <taxon>Bacillati</taxon>
        <taxon>Bacillota</taxon>
        <taxon>Bacilli</taxon>
        <taxon>Bacillales</taxon>
        <taxon>Paenibacillaceae</taxon>
        <taxon>Cohnella</taxon>
    </lineage>
</organism>
<comment type="similarity">
    <text evidence="3 11">Belongs to the CobT family.</text>
</comment>
<dbReference type="AlphaFoldDB" id="A0A841SV82"/>
<reference evidence="12 13" key="1">
    <citation type="submission" date="2020-08" db="EMBL/GenBank/DDBJ databases">
        <title>Cohnella phylogeny.</title>
        <authorList>
            <person name="Dunlap C."/>
        </authorList>
    </citation>
    <scope>NUCLEOTIDE SEQUENCE [LARGE SCALE GENOMIC DNA]</scope>
    <source>
        <strain evidence="12 13">DSM 25241</strain>
    </source>
</reference>
<dbReference type="Gene3D" id="3.40.50.10210">
    <property type="match status" value="1"/>
</dbReference>
<dbReference type="FunFam" id="3.40.50.10210:FF:000001">
    <property type="entry name" value="Nicotinate-nucleotide--dimethylbenzimidazole phosphoribosyltransferase"/>
    <property type="match status" value="1"/>
</dbReference>
<comment type="pathway">
    <text evidence="2 11">Nucleoside biosynthesis; alpha-ribazole biosynthesis; alpha-ribazole from 5,6-dimethylbenzimidazole: step 1/2.</text>
</comment>
<evidence type="ECO:0000256" key="6">
    <source>
        <dbReference type="ARBA" id="ARBA00022573"/>
    </source>
</evidence>
<dbReference type="EMBL" id="JACJVQ010000011">
    <property type="protein sequence ID" value="MBB6635172.1"/>
    <property type="molecule type" value="Genomic_DNA"/>
</dbReference>
<evidence type="ECO:0000256" key="7">
    <source>
        <dbReference type="ARBA" id="ARBA00022676"/>
    </source>
</evidence>
<proteinExistence type="inferred from homology"/>
<keyword evidence="6 11" id="KW-0169">Cobalamin biosynthesis</keyword>
<name>A0A841SV82_9BACL</name>
<dbReference type="PANTHER" id="PTHR43463">
    <property type="entry name" value="NICOTINATE-NUCLEOTIDE--DIMETHYLBENZIMIDAZOLE PHOSPHORIBOSYLTRANSFERASE"/>
    <property type="match status" value="1"/>
</dbReference>
<sequence length="362" mass="38050">MANITNKHKERIPLLKIEQTIRRILPLDEEAMREAARRLDRLTKPPGSLGRLEELAVQLAGITGDADLKPMAKAIVVMAADHGVCEEGVSAFPQEVTRQMVHNFLAGGAAINVLARQTGAEVVCVDIGVKGELEDDRLISRKVRQGTANMAREAAMSREEAERAIEIGIELAEILAGKGIRLFATGEMGIGNTTPSAAVLSVLSDVDAEDAVGRGTGIDDAGMKRKQATIRKAIALNVPDASDAIDVLAKVGGLELAGLAGLVLGAAANRRPVVIDGFISTVAALAACRIAPAAKEYLIPSHLSEEKGHRVALKELGLEPMLSLKMRLGEGSGAVLAFPLIDAAGNVLREMATFDSAGVSRG</sequence>
<dbReference type="GO" id="GO:0008939">
    <property type="term" value="F:nicotinate-nucleotide-dimethylbenzimidazole phosphoribosyltransferase activity"/>
    <property type="evidence" value="ECO:0007669"/>
    <property type="project" value="UniProtKB-UniRule"/>
</dbReference>
<comment type="function">
    <text evidence="1 11">Catalyzes the synthesis of alpha-ribazole-5'-phosphate from nicotinate mononucleotide (NAMN) and 5,6-dimethylbenzimidazole (DMB).</text>
</comment>
<dbReference type="CDD" id="cd02439">
    <property type="entry name" value="DMB-PRT_CobT"/>
    <property type="match status" value="1"/>
</dbReference>
<evidence type="ECO:0000313" key="12">
    <source>
        <dbReference type="EMBL" id="MBB6635172.1"/>
    </source>
</evidence>
<comment type="caution">
    <text evidence="12">The sequence shown here is derived from an EMBL/GenBank/DDBJ whole genome shotgun (WGS) entry which is preliminary data.</text>
</comment>
<evidence type="ECO:0000256" key="2">
    <source>
        <dbReference type="ARBA" id="ARBA00005049"/>
    </source>
</evidence>
<dbReference type="InterPro" id="IPR003200">
    <property type="entry name" value="Nict_dMeBzImd_PRibTrfase"/>
</dbReference>
<dbReference type="RefSeq" id="WP_185120408.1">
    <property type="nucleotide sequence ID" value="NZ_JAGGKW010000006.1"/>
</dbReference>
<dbReference type="SUPFAM" id="SSF52733">
    <property type="entry name" value="Nicotinate mononucleotide:5,6-dimethylbenzimidazole phosphoribosyltransferase (CobT)"/>
    <property type="match status" value="1"/>
</dbReference>
<dbReference type="Gene3D" id="1.10.1610.10">
    <property type="match status" value="1"/>
</dbReference>
<dbReference type="Proteomes" id="UP000535838">
    <property type="component" value="Unassembled WGS sequence"/>
</dbReference>
<evidence type="ECO:0000256" key="8">
    <source>
        <dbReference type="ARBA" id="ARBA00022679"/>
    </source>
</evidence>
<evidence type="ECO:0000256" key="11">
    <source>
        <dbReference type="HAMAP-Rule" id="MF_00230"/>
    </source>
</evidence>
<accession>A0A841SV82</accession>
<feature type="active site" description="Proton acceptor" evidence="11">
    <location>
        <position position="330"/>
    </location>
</feature>
<dbReference type="GO" id="GO:0009236">
    <property type="term" value="P:cobalamin biosynthetic process"/>
    <property type="evidence" value="ECO:0007669"/>
    <property type="project" value="UniProtKB-UniRule"/>
</dbReference>
<evidence type="ECO:0000256" key="4">
    <source>
        <dbReference type="ARBA" id="ARBA00011991"/>
    </source>
</evidence>
<dbReference type="Pfam" id="PF02277">
    <property type="entry name" value="DBI_PRT"/>
    <property type="match status" value="1"/>
</dbReference>
<dbReference type="NCBIfam" id="TIGR03160">
    <property type="entry name" value="cobT_DBIPRT"/>
    <property type="match status" value="1"/>
</dbReference>
<dbReference type="InterPro" id="IPR036087">
    <property type="entry name" value="Nict_dMeBzImd_PRibTrfase_sf"/>
</dbReference>
<protein>
    <recommendedName>
        <fullName evidence="5 11">Nicotinate-nucleotide--dimethylbenzimidazole phosphoribosyltransferase</fullName>
        <shortName evidence="11">NN:DBI PRT</shortName>
        <ecNumber evidence="4 11">2.4.2.21</ecNumber>
    </recommendedName>
    <alternativeName>
        <fullName evidence="9 11">N(1)-alpha-phosphoribosyltransferase</fullName>
    </alternativeName>
</protein>
<keyword evidence="7 11" id="KW-0328">Glycosyltransferase</keyword>
<keyword evidence="13" id="KW-1185">Reference proteome</keyword>
<evidence type="ECO:0000313" key="13">
    <source>
        <dbReference type="Proteomes" id="UP000535838"/>
    </source>
</evidence>
<dbReference type="InterPro" id="IPR023195">
    <property type="entry name" value="Nict_dMeBzImd_PRibTrfase_N"/>
</dbReference>
<dbReference type="InterPro" id="IPR017846">
    <property type="entry name" value="Nict_dMeBzImd_PRibTrfase_bact"/>
</dbReference>
<gene>
    <name evidence="11 12" type="primary">cobT</name>
    <name evidence="12" type="ORF">H7B67_13710</name>
</gene>
<keyword evidence="8 11" id="KW-0808">Transferase</keyword>
<evidence type="ECO:0000256" key="10">
    <source>
        <dbReference type="ARBA" id="ARBA00047340"/>
    </source>
</evidence>
<evidence type="ECO:0000256" key="9">
    <source>
        <dbReference type="ARBA" id="ARBA00030686"/>
    </source>
</evidence>
<dbReference type="HAMAP" id="MF_00230">
    <property type="entry name" value="CobT"/>
    <property type="match status" value="1"/>
</dbReference>
<evidence type="ECO:0000256" key="3">
    <source>
        <dbReference type="ARBA" id="ARBA00007110"/>
    </source>
</evidence>
<evidence type="ECO:0000256" key="5">
    <source>
        <dbReference type="ARBA" id="ARBA00015486"/>
    </source>
</evidence>